<dbReference type="NCBIfam" id="TIGR01484">
    <property type="entry name" value="HAD-SF-IIB"/>
    <property type="match status" value="1"/>
</dbReference>
<accession>A0A1Y3UBR2</accession>
<dbReference type="Proteomes" id="UP000196560">
    <property type="component" value="Unassembled WGS sequence"/>
</dbReference>
<name>A0A1Y3UBR2_9ACTN</name>
<dbReference type="Gene3D" id="3.30.1240.10">
    <property type="match status" value="1"/>
</dbReference>
<dbReference type="SFLD" id="SFLDS00003">
    <property type="entry name" value="Haloacid_Dehalogenase"/>
    <property type="match status" value="1"/>
</dbReference>
<protein>
    <recommendedName>
        <fullName evidence="3">Hydrolase</fullName>
    </recommendedName>
</protein>
<dbReference type="GO" id="GO:0000287">
    <property type="term" value="F:magnesium ion binding"/>
    <property type="evidence" value="ECO:0007669"/>
    <property type="project" value="TreeGrafter"/>
</dbReference>
<keyword evidence="2" id="KW-1185">Reference proteome</keyword>
<dbReference type="SUPFAM" id="SSF56784">
    <property type="entry name" value="HAD-like"/>
    <property type="match status" value="1"/>
</dbReference>
<dbReference type="NCBIfam" id="TIGR00099">
    <property type="entry name" value="Cof-subfamily"/>
    <property type="match status" value="1"/>
</dbReference>
<dbReference type="SFLD" id="SFLDG01144">
    <property type="entry name" value="C2.B.4:_PGP_Like"/>
    <property type="match status" value="1"/>
</dbReference>
<dbReference type="RefSeq" id="WP_087186104.1">
    <property type="nucleotide sequence ID" value="NZ_CALUIC010000001.1"/>
</dbReference>
<sequence length="256" mass="28670">MIKAAFFDIDGTLLSFKTHAMPESTKHALRALRERGIKTVISTGRSMLELVDELKNGFDAYITLNGQLCLDETGAYRDVPVDAEDARTIVEHAYREHRYDILVQQPEASFVSRLSDRVRTVGDKVGIQYHEESYEKALSAPIYQFCVFVDPGEEHVFLDYTHNVKATRWTELFCDVVPREGGKAYGVAATLERFGLEPEEAVAFGDGENDLSMFEAVGTSVAMGNAWDSVKERATFVTNDVDDDGIYHACRRLGLL</sequence>
<proteinExistence type="predicted"/>
<dbReference type="EMBL" id="NFHO01000003">
    <property type="protein sequence ID" value="OUN43819.1"/>
    <property type="molecule type" value="Genomic_DNA"/>
</dbReference>
<dbReference type="InterPro" id="IPR036412">
    <property type="entry name" value="HAD-like_sf"/>
</dbReference>
<dbReference type="eggNOG" id="COG0561">
    <property type="taxonomic scope" value="Bacteria"/>
</dbReference>
<dbReference type="PANTHER" id="PTHR10000:SF25">
    <property type="entry name" value="PHOSPHATASE YKRA-RELATED"/>
    <property type="match status" value="1"/>
</dbReference>
<evidence type="ECO:0000313" key="2">
    <source>
        <dbReference type="Proteomes" id="UP000196560"/>
    </source>
</evidence>
<evidence type="ECO:0000313" key="1">
    <source>
        <dbReference type="EMBL" id="OUN43819.1"/>
    </source>
</evidence>
<comment type="caution">
    <text evidence="1">The sequence shown here is derived from an EMBL/GenBank/DDBJ whole genome shotgun (WGS) entry which is preliminary data.</text>
</comment>
<dbReference type="PROSITE" id="PS01229">
    <property type="entry name" value="COF_2"/>
    <property type="match status" value="1"/>
</dbReference>
<dbReference type="GO" id="GO:0016791">
    <property type="term" value="F:phosphatase activity"/>
    <property type="evidence" value="ECO:0007669"/>
    <property type="project" value="TreeGrafter"/>
</dbReference>
<evidence type="ECO:0008006" key="3">
    <source>
        <dbReference type="Google" id="ProtNLM"/>
    </source>
</evidence>
<dbReference type="PROSITE" id="PS01228">
    <property type="entry name" value="COF_1"/>
    <property type="match status" value="1"/>
</dbReference>
<dbReference type="PANTHER" id="PTHR10000">
    <property type="entry name" value="PHOSPHOSERINE PHOSPHATASE"/>
    <property type="match status" value="1"/>
</dbReference>
<dbReference type="STRING" id="1118060.GCA_000311845_01299"/>
<dbReference type="InterPro" id="IPR000150">
    <property type="entry name" value="Cof"/>
</dbReference>
<dbReference type="AlphaFoldDB" id="A0A1Y3UBR2"/>
<organism evidence="1 2">
    <name type="scientific">Enorma massiliensis</name>
    <dbReference type="NCBI Taxonomy" id="1472761"/>
    <lineage>
        <taxon>Bacteria</taxon>
        <taxon>Bacillati</taxon>
        <taxon>Actinomycetota</taxon>
        <taxon>Coriobacteriia</taxon>
        <taxon>Coriobacteriales</taxon>
        <taxon>Coriobacteriaceae</taxon>
        <taxon>Enorma</taxon>
    </lineage>
</organism>
<dbReference type="Gene3D" id="3.40.50.1000">
    <property type="entry name" value="HAD superfamily/HAD-like"/>
    <property type="match status" value="1"/>
</dbReference>
<dbReference type="InterPro" id="IPR006379">
    <property type="entry name" value="HAD-SF_hydro_IIB"/>
</dbReference>
<dbReference type="Pfam" id="PF08282">
    <property type="entry name" value="Hydrolase_3"/>
    <property type="match status" value="1"/>
</dbReference>
<gene>
    <name evidence="1" type="ORF">B5G21_03775</name>
</gene>
<reference evidence="2" key="1">
    <citation type="submission" date="2017-04" db="EMBL/GenBank/DDBJ databases">
        <title>Function of individual gut microbiota members based on whole genome sequencing of pure cultures obtained from chicken caecum.</title>
        <authorList>
            <person name="Medvecky M."/>
            <person name="Cejkova D."/>
            <person name="Polansky O."/>
            <person name="Karasova D."/>
            <person name="Kubasova T."/>
            <person name="Cizek A."/>
            <person name="Rychlik I."/>
        </authorList>
    </citation>
    <scope>NUCLEOTIDE SEQUENCE [LARGE SCALE GENOMIC DNA]</scope>
    <source>
        <strain evidence="2">An70</strain>
    </source>
</reference>
<dbReference type="InterPro" id="IPR023214">
    <property type="entry name" value="HAD_sf"/>
</dbReference>
<dbReference type="SFLD" id="SFLDG01140">
    <property type="entry name" value="C2.B:_Phosphomannomutase_and_P"/>
    <property type="match status" value="1"/>
</dbReference>
<dbReference type="GO" id="GO:0005829">
    <property type="term" value="C:cytosol"/>
    <property type="evidence" value="ECO:0007669"/>
    <property type="project" value="TreeGrafter"/>
</dbReference>